<feature type="compositionally biased region" description="Basic and acidic residues" evidence="1">
    <location>
        <begin position="57"/>
        <end position="89"/>
    </location>
</feature>
<feature type="compositionally biased region" description="Basic and acidic residues" evidence="1">
    <location>
        <begin position="705"/>
        <end position="719"/>
    </location>
</feature>
<feature type="region of interest" description="Disordered" evidence="1">
    <location>
        <begin position="675"/>
        <end position="741"/>
    </location>
</feature>
<accession>A0A1A6A905</accession>
<name>A0A1A6A905_9TREE</name>
<dbReference type="KEGG" id="kdj:28966246"/>
<keyword evidence="5" id="KW-1185">Reference proteome</keyword>
<reference evidence="4" key="2">
    <citation type="submission" date="2013-07" db="EMBL/GenBank/DDBJ databases">
        <authorList>
            <consortium name="The Broad Institute Genome Sequencing Platform"/>
            <person name="Cuomo C."/>
            <person name="Litvintseva A."/>
            <person name="Chen Y."/>
            <person name="Heitman J."/>
            <person name="Sun S."/>
            <person name="Springer D."/>
            <person name="Dromer F."/>
            <person name="Young S.K."/>
            <person name="Zeng Q."/>
            <person name="Gargeya S."/>
            <person name="Fitzgerald M."/>
            <person name="Abouelleil A."/>
            <person name="Alvarado L."/>
            <person name="Berlin A.M."/>
            <person name="Chapman S.B."/>
            <person name="Dewar J."/>
            <person name="Goldberg J."/>
            <person name="Griggs A."/>
            <person name="Gujja S."/>
            <person name="Hansen M."/>
            <person name="Howarth C."/>
            <person name="Imamovic A."/>
            <person name="Larimer J."/>
            <person name="McCowan C."/>
            <person name="Murphy C."/>
            <person name="Pearson M."/>
            <person name="Priest M."/>
            <person name="Roberts A."/>
            <person name="Saif S."/>
            <person name="Shea T."/>
            <person name="Sykes S."/>
            <person name="Wortman J."/>
            <person name="Nusbaum C."/>
            <person name="Birren B."/>
        </authorList>
    </citation>
    <scope>NUCLEOTIDE SEQUENCE</scope>
    <source>
        <strain evidence="4">CBS 10117</strain>
    </source>
</reference>
<dbReference type="SMART" id="SM00577">
    <property type="entry name" value="CPDc"/>
    <property type="match status" value="1"/>
</dbReference>
<feature type="compositionally biased region" description="Low complexity" evidence="1">
    <location>
        <begin position="554"/>
        <end position="564"/>
    </location>
</feature>
<evidence type="ECO:0000259" key="2">
    <source>
        <dbReference type="PROSITE" id="PS50969"/>
    </source>
</evidence>
<evidence type="ECO:0000313" key="5">
    <source>
        <dbReference type="Proteomes" id="UP000078595"/>
    </source>
</evidence>
<feature type="region of interest" description="Disordered" evidence="1">
    <location>
        <begin position="1"/>
        <end position="191"/>
    </location>
</feature>
<dbReference type="OrthoDB" id="1711508at2759"/>
<feature type="compositionally biased region" description="Basic and acidic residues" evidence="1">
    <location>
        <begin position="878"/>
        <end position="893"/>
    </location>
</feature>
<dbReference type="InterPro" id="IPR023214">
    <property type="entry name" value="HAD_sf"/>
</dbReference>
<dbReference type="InterPro" id="IPR036412">
    <property type="entry name" value="HAD-like_sf"/>
</dbReference>
<dbReference type="InterPro" id="IPR050365">
    <property type="entry name" value="TIM50"/>
</dbReference>
<feature type="compositionally biased region" description="Basic residues" evidence="1">
    <location>
        <begin position="565"/>
        <end position="580"/>
    </location>
</feature>
<dbReference type="EMBL" id="KI894029">
    <property type="protein sequence ID" value="OBR86539.1"/>
    <property type="molecule type" value="Genomic_DNA"/>
</dbReference>
<feature type="compositionally biased region" description="Polar residues" evidence="1">
    <location>
        <begin position="692"/>
        <end position="704"/>
    </location>
</feature>
<dbReference type="Gene3D" id="3.40.50.1000">
    <property type="entry name" value="HAD superfamily/HAD-like"/>
    <property type="match status" value="1"/>
</dbReference>
<dbReference type="PROSITE" id="PS50969">
    <property type="entry name" value="FCP1"/>
    <property type="match status" value="1"/>
</dbReference>
<dbReference type="VEuPathDB" id="FungiDB:I303_02547"/>
<feature type="compositionally biased region" description="Basic and acidic residues" evidence="1">
    <location>
        <begin position="32"/>
        <end position="50"/>
    </location>
</feature>
<feature type="region of interest" description="Disordered" evidence="1">
    <location>
        <begin position="208"/>
        <end position="230"/>
    </location>
</feature>
<feature type="compositionally biased region" description="Basic and acidic residues" evidence="1">
    <location>
        <begin position="115"/>
        <end position="130"/>
    </location>
</feature>
<reference evidence="3" key="1">
    <citation type="submission" date="2013-07" db="EMBL/GenBank/DDBJ databases">
        <title>The Genome Sequence of Cryptococcus dejecticola CBS10117.</title>
        <authorList>
            <consortium name="The Broad Institute Genome Sequencing Platform"/>
            <person name="Cuomo C."/>
            <person name="Litvintseva A."/>
            <person name="Chen Y."/>
            <person name="Heitman J."/>
            <person name="Sun S."/>
            <person name="Springer D."/>
            <person name="Dromer F."/>
            <person name="Young S.K."/>
            <person name="Zeng Q."/>
            <person name="Gargeya S."/>
            <person name="Fitzgerald M."/>
            <person name="Abouelleil A."/>
            <person name="Alvarado L."/>
            <person name="Berlin A.M."/>
            <person name="Chapman S.B."/>
            <person name="Dewar J."/>
            <person name="Goldberg J."/>
            <person name="Griggs A."/>
            <person name="Gujja S."/>
            <person name="Hansen M."/>
            <person name="Howarth C."/>
            <person name="Imamovic A."/>
            <person name="Larimer J."/>
            <person name="McCowan C."/>
            <person name="Murphy C."/>
            <person name="Pearson M."/>
            <person name="Priest M."/>
            <person name="Roberts A."/>
            <person name="Saif S."/>
            <person name="Shea T."/>
            <person name="Sykes S."/>
            <person name="Wortman J."/>
            <person name="Nusbaum C."/>
            <person name="Birren B."/>
        </authorList>
    </citation>
    <scope>NUCLEOTIDE SEQUENCE [LARGE SCALE GENOMIC DNA]</scope>
    <source>
        <strain evidence="3">CBS 10117</strain>
    </source>
</reference>
<feature type="region of interest" description="Disordered" evidence="1">
    <location>
        <begin position="769"/>
        <end position="829"/>
    </location>
</feature>
<organism evidence="3">
    <name type="scientific">Kwoniella dejecticola CBS 10117</name>
    <dbReference type="NCBI Taxonomy" id="1296121"/>
    <lineage>
        <taxon>Eukaryota</taxon>
        <taxon>Fungi</taxon>
        <taxon>Dikarya</taxon>
        <taxon>Basidiomycota</taxon>
        <taxon>Agaricomycotina</taxon>
        <taxon>Tremellomycetes</taxon>
        <taxon>Tremellales</taxon>
        <taxon>Cryptococcaceae</taxon>
        <taxon>Kwoniella</taxon>
    </lineage>
</organism>
<dbReference type="RefSeq" id="XP_018264381.1">
    <property type="nucleotide sequence ID" value="XM_018405887.1"/>
</dbReference>
<feature type="compositionally biased region" description="Basic and acidic residues" evidence="1">
    <location>
        <begin position="728"/>
        <end position="741"/>
    </location>
</feature>
<evidence type="ECO:0000313" key="3">
    <source>
        <dbReference type="EMBL" id="OBR86539.1"/>
    </source>
</evidence>
<reference evidence="4" key="3">
    <citation type="submission" date="2024-02" db="EMBL/GenBank/DDBJ databases">
        <title>Comparative genomics of Cryptococcus and Kwoniella reveals pathogenesis evolution and contrasting modes of karyotype evolution via chromosome fusion or intercentromeric recombination.</title>
        <authorList>
            <person name="Coelho M.A."/>
            <person name="David-Palma M."/>
            <person name="Shea T."/>
            <person name="Bowers K."/>
            <person name="McGinley-Smith S."/>
            <person name="Mohammad A.W."/>
            <person name="Gnirke A."/>
            <person name="Yurkov A.M."/>
            <person name="Nowrousian M."/>
            <person name="Sun S."/>
            <person name="Cuomo C.A."/>
            <person name="Heitman J."/>
        </authorList>
    </citation>
    <scope>NUCLEOTIDE SEQUENCE</scope>
    <source>
        <strain evidence="4">CBS 10117</strain>
    </source>
</reference>
<protein>
    <recommendedName>
        <fullName evidence="2">FCP1 homology domain-containing protein</fullName>
    </recommendedName>
</protein>
<evidence type="ECO:0000313" key="4">
    <source>
        <dbReference type="EMBL" id="WWC59970.1"/>
    </source>
</evidence>
<feature type="compositionally biased region" description="Acidic residues" evidence="1">
    <location>
        <begin position="816"/>
        <end position="829"/>
    </location>
</feature>
<dbReference type="GeneID" id="28966246"/>
<dbReference type="AlphaFoldDB" id="A0A1A6A905"/>
<feature type="compositionally biased region" description="Low complexity" evidence="1">
    <location>
        <begin position="1"/>
        <end position="14"/>
    </location>
</feature>
<dbReference type="EMBL" id="CP144532">
    <property type="protein sequence ID" value="WWC59970.1"/>
    <property type="molecule type" value="Genomic_DNA"/>
</dbReference>
<feature type="domain" description="FCP1 homology" evidence="2">
    <location>
        <begin position="253"/>
        <end position="454"/>
    </location>
</feature>
<dbReference type="InterPro" id="IPR004274">
    <property type="entry name" value="FCP1_dom"/>
</dbReference>
<feature type="region of interest" description="Disordered" evidence="1">
    <location>
        <begin position="866"/>
        <end position="893"/>
    </location>
</feature>
<feature type="region of interest" description="Disordered" evidence="1">
    <location>
        <begin position="553"/>
        <end position="580"/>
    </location>
</feature>
<dbReference type="SUPFAM" id="SSF56784">
    <property type="entry name" value="HAD-like"/>
    <property type="match status" value="1"/>
</dbReference>
<feature type="compositionally biased region" description="Pro residues" evidence="1">
    <location>
        <begin position="162"/>
        <end position="176"/>
    </location>
</feature>
<dbReference type="STRING" id="1296121.A0A1A6A905"/>
<evidence type="ECO:0000256" key="1">
    <source>
        <dbReference type="SAM" id="MobiDB-lite"/>
    </source>
</evidence>
<sequence length="893" mass="101119">MLYSSNNGSSRYYSTPNYGESSTHRRWNADVAYERPNESTSTSRHEDRPYGDYNYRSYREREARGPSREGWKRNGGDSRDLEDRADRVSRRSNGHNGGGEYERARTYGDRPNVYNDHDYYRPDPRHDEHQVYPPQNAPGVYPSNEARGSCVPSNQREWYKPAIPPASLPPFPPSGPPKSFGHLPPRPVSPPPNFGVNSHDQYRDYSTYSTRTSQNHHARTPFSRDRTVTPPPITLPPAEYLDLLKPTDPFTSDTVVPKLLVLDLNGALVFRNRNADGKKSHPRPYLGCFLEYLFLPTPKTKAGEARGWEVFVWSSAQPHNVRGMVEGAFEPRFIEGVWDQETRRGEAAREEGEGRLLGVWARDRMNLSSSDYSRKVQTTKDLRKLLGHLNNPSEPDQRPHTIQYDEKTIMLLDDSPLKAIYQPFNQLVIPEYGKEEHQSSKMAAGAITNGSNGEEDQDKRMDQTLLAVIGILDGLRNVNNVPAWIKLGGLTETIEIHENYRDLPVELEDLPSHDKFDHWFNNQEIFDSWVKKGKAALKQRGIEVRHGIIPDTQSRASSRLSSPLRKGHSPVRLYSKSKRGYHTNTKIDEDEVSSPPPASSFHSGPLKALDVVDYLEHLISEFSNSDPGPKLTVEQKDALLNAKDVLTDLYIQGIDQEIASTPRKDKIQVNQVEHDQQIRQSKKNGNADLATGNDNSLSFPNENNSHGDNEEPHGPSSDRQRHRPRIRSKTDTKAERMSEKKAEFERAFLEARKADPGLSKRAYKKIFAKQRNVQDREGAARIPQNQDDVVPNPEEIVISDAGEDEGDPSDLFGSDEQSDRDDRDDHDDDFEEITEEAFLRAGEPGEKSTEPTEIFKVAENEGKEADLAGSSVGLQRDSSSKRIRSDSWDGDRL</sequence>
<gene>
    <name evidence="3" type="ORF">I303_02547</name>
    <name evidence="4" type="ORF">I303_102533</name>
</gene>
<proteinExistence type="predicted"/>
<dbReference type="PANTHER" id="PTHR12210">
    <property type="entry name" value="DULLARD PROTEIN PHOSPHATASE"/>
    <property type="match status" value="1"/>
</dbReference>
<dbReference type="Proteomes" id="UP000078595">
    <property type="component" value="Chromosome 3"/>
</dbReference>